<evidence type="ECO:0000313" key="2">
    <source>
        <dbReference type="EMBL" id="MBW3098023.1"/>
    </source>
</evidence>
<name>A0ABS6WPY0_9HYPH</name>
<keyword evidence="3" id="KW-1185">Reference proteome</keyword>
<proteinExistence type="predicted"/>
<dbReference type="Pfam" id="PF06904">
    <property type="entry name" value="Extensin-like_C"/>
    <property type="match status" value="2"/>
</dbReference>
<feature type="domain" description="Extensin-like C-terminal" evidence="1">
    <location>
        <begin position="33"/>
        <end position="108"/>
    </location>
</feature>
<dbReference type="Proteomes" id="UP001430804">
    <property type="component" value="Unassembled WGS sequence"/>
</dbReference>
<sequence>MPMPRPVSGRIIPPKETIVERVRDAAPPAGQANCLRALTSLGVVFEAADPVREANGCGISQPLTISGFADGVQLDPPAMIGCKTAVALAQWIEDEVKPAAARRASGQVDLASGAVINAAASTTADANEPLAEGRSLAALVNASGYVCRSRNNGAAVKKMSEHSYGRAIDISAFTFADGTRLPVTPRSDEHTLDMAFQRAVRGGACLYFTTVLGPGSDAYHSDHLHLDRAPRRGGYRICQ</sequence>
<evidence type="ECO:0000259" key="1">
    <source>
        <dbReference type="Pfam" id="PF06904"/>
    </source>
</evidence>
<reference evidence="2" key="1">
    <citation type="submission" date="2021-07" db="EMBL/GenBank/DDBJ databases">
        <title>Pseudohoeflea marina sp. nov. a polyhydroxyalcanoate-producing bacterium.</title>
        <authorList>
            <person name="Zheng W."/>
            <person name="Yu S."/>
            <person name="Huang Y."/>
        </authorList>
    </citation>
    <scope>NUCLEOTIDE SEQUENCE</scope>
    <source>
        <strain evidence="2">DP4N28-3</strain>
    </source>
</reference>
<feature type="domain" description="Extensin-like C-terminal" evidence="1">
    <location>
        <begin position="121"/>
        <end position="239"/>
    </location>
</feature>
<protein>
    <submittedName>
        <fullName evidence="2">Extensin family protein</fullName>
    </submittedName>
</protein>
<accession>A0ABS6WPY0</accession>
<dbReference type="EMBL" id="JAHWQX010000003">
    <property type="protein sequence ID" value="MBW3098023.1"/>
    <property type="molecule type" value="Genomic_DNA"/>
</dbReference>
<dbReference type="InterPro" id="IPR009683">
    <property type="entry name" value="Extensin-like_C"/>
</dbReference>
<comment type="caution">
    <text evidence="2">The sequence shown here is derived from an EMBL/GenBank/DDBJ whole genome shotgun (WGS) entry which is preliminary data.</text>
</comment>
<organism evidence="2 3">
    <name type="scientific">Pseudohoeflea coraliihabitans</name>
    <dbReference type="NCBI Taxonomy" id="2860393"/>
    <lineage>
        <taxon>Bacteria</taxon>
        <taxon>Pseudomonadati</taxon>
        <taxon>Pseudomonadota</taxon>
        <taxon>Alphaproteobacteria</taxon>
        <taxon>Hyphomicrobiales</taxon>
        <taxon>Rhizobiaceae</taxon>
        <taxon>Pseudohoeflea</taxon>
    </lineage>
</organism>
<evidence type="ECO:0000313" key="3">
    <source>
        <dbReference type="Proteomes" id="UP001430804"/>
    </source>
</evidence>
<gene>
    <name evidence="2" type="ORF">KY465_12090</name>
</gene>